<accession>A0A5C6BDQ2</accession>
<proteinExistence type="predicted"/>
<dbReference type="InterPro" id="IPR017850">
    <property type="entry name" value="Alkaline_phosphatase_core_sf"/>
</dbReference>
<dbReference type="AlphaFoldDB" id="A0A5C6BDQ2"/>
<sequence>MDLFGTALTLAEVSTDKLPNDRYYDFVDQTSFLLHDDGVSNREAAYFWWGAELMAIRMKEYKAHLKVVLPQSTHMHIDLSLVHDVGLSPWFFNLHLDPKEEMPVGHRLDPWLASVLGKLKSHGATFKKYPPKRVGL</sequence>
<comment type="caution">
    <text evidence="1">The sequence shown here is derived from an EMBL/GenBank/DDBJ whole genome shotgun (WGS) entry which is preliminary data.</text>
</comment>
<dbReference type="EMBL" id="SJPU01000004">
    <property type="protein sequence ID" value="TWU10253.1"/>
    <property type="molecule type" value="Genomic_DNA"/>
</dbReference>
<reference evidence="1 2" key="1">
    <citation type="journal article" date="2020" name="Antonie Van Leeuwenhoek">
        <title>Rhodopirellula heiligendammensis sp. nov., Rhodopirellula pilleata sp. nov., and Rhodopirellula solitaria sp. nov. isolated from natural or artificial marine surfaces in Northern Germany and California, USA, and emended description of the genus Rhodopirellula.</title>
        <authorList>
            <person name="Kallscheuer N."/>
            <person name="Wiegand S."/>
            <person name="Jogler M."/>
            <person name="Boedeker C."/>
            <person name="Peeters S.H."/>
            <person name="Rast P."/>
            <person name="Heuer A."/>
            <person name="Jetten M.S.M."/>
            <person name="Rohde M."/>
            <person name="Jogler C."/>
        </authorList>
    </citation>
    <scope>NUCLEOTIDE SEQUENCE [LARGE SCALE GENOMIC DNA]</scope>
    <source>
        <strain evidence="1 2">Poly21</strain>
    </source>
</reference>
<name>A0A5C6BDQ2_9BACT</name>
<dbReference type="Gene3D" id="3.30.1120.10">
    <property type="match status" value="1"/>
</dbReference>
<evidence type="ECO:0000313" key="1">
    <source>
        <dbReference type="EMBL" id="TWU10253.1"/>
    </source>
</evidence>
<dbReference type="Proteomes" id="UP000319908">
    <property type="component" value="Unassembled WGS sequence"/>
</dbReference>
<keyword evidence="2" id="KW-1185">Reference proteome</keyword>
<gene>
    <name evidence="1" type="ORF">Poly21_52240</name>
</gene>
<protein>
    <submittedName>
        <fullName evidence="1">Uncharacterized protein</fullName>
    </submittedName>
</protein>
<dbReference type="Gene3D" id="3.40.720.10">
    <property type="entry name" value="Alkaline Phosphatase, subunit A"/>
    <property type="match status" value="1"/>
</dbReference>
<dbReference type="Pfam" id="PF14707">
    <property type="entry name" value="Sulfatase_C"/>
    <property type="match status" value="1"/>
</dbReference>
<evidence type="ECO:0000313" key="2">
    <source>
        <dbReference type="Proteomes" id="UP000319908"/>
    </source>
</evidence>
<dbReference type="SUPFAM" id="SSF53649">
    <property type="entry name" value="Alkaline phosphatase-like"/>
    <property type="match status" value="1"/>
</dbReference>
<organism evidence="1 2">
    <name type="scientific">Allorhodopirellula heiligendammensis</name>
    <dbReference type="NCBI Taxonomy" id="2714739"/>
    <lineage>
        <taxon>Bacteria</taxon>
        <taxon>Pseudomonadati</taxon>
        <taxon>Planctomycetota</taxon>
        <taxon>Planctomycetia</taxon>
        <taxon>Pirellulales</taxon>
        <taxon>Pirellulaceae</taxon>
        <taxon>Allorhodopirellula</taxon>
    </lineage>
</organism>